<dbReference type="GO" id="GO:0016811">
    <property type="term" value="F:hydrolase activity, acting on carbon-nitrogen (but not peptide) bonds, in linear amides"/>
    <property type="evidence" value="ECO:0007669"/>
    <property type="project" value="InterPro"/>
</dbReference>
<name>A0AAT9LF99_9FIRM</name>
<dbReference type="PANTHER" id="PTHR11647">
    <property type="entry name" value="HYDRANTOINASE/DIHYDROPYRIMIDINASE FAMILY MEMBER"/>
    <property type="match status" value="1"/>
</dbReference>
<organism evidence="2">
    <name type="scientific">Candidatus Fermentithermobacillus carboniphilus</name>
    <dbReference type="NCBI Taxonomy" id="3085328"/>
    <lineage>
        <taxon>Bacteria</taxon>
        <taxon>Bacillati</taxon>
        <taxon>Bacillota</taxon>
        <taxon>Candidatus Fermentithermobacillia</taxon>
        <taxon>Candidatus Fermentithermobacillales</taxon>
        <taxon>Candidatus Fermentithermobacillaceae</taxon>
        <taxon>Candidatus Fermentithermobacillus</taxon>
    </lineage>
</organism>
<accession>A0AAT9LF99</accession>
<dbReference type="AlphaFoldDB" id="A0AAT9LF99"/>
<dbReference type="EMBL" id="CP062796">
    <property type="protein sequence ID" value="QUL99691.1"/>
    <property type="molecule type" value="Genomic_DNA"/>
</dbReference>
<dbReference type="InterPro" id="IPR011059">
    <property type="entry name" value="Metal-dep_hydrolase_composite"/>
</dbReference>
<dbReference type="InterPro" id="IPR050378">
    <property type="entry name" value="Metallo-dep_Hydrolases_sf"/>
</dbReference>
<dbReference type="GO" id="GO:0016812">
    <property type="term" value="F:hydrolase activity, acting on carbon-nitrogen (but not peptide) bonds, in cyclic amides"/>
    <property type="evidence" value="ECO:0007669"/>
    <property type="project" value="TreeGrafter"/>
</dbReference>
<dbReference type="SUPFAM" id="SSF51556">
    <property type="entry name" value="Metallo-dependent hydrolases"/>
    <property type="match status" value="1"/>
</dbReference>
<sequence length="521" mass="57965">MVVDGTGTPGQQADVAIVGDKIAAIGRLEGSVARKTIDATGKVVCPGFIDTHSHSDLLVLDQPYIDPKVRQGVTTEVIGQDGMSLAPVRDEYLSAWKKAMAGLEGSYDVDWDWRSVREYLDRIESMDLGPNFAFLAPHGNIRLTVMGLDNREPTPDELEKMQDLLSQCLREGAFGLSTGMIYPPCCYAKTYEFVALGKVLADAGAVFVTHQRSEADDILNSADEILKIGRESGCRVHFSHFKVAGKKNWSKIDPLFEKLDRARADGMTISFDQYPYVAGSTMLSVILPPWAHDGGTDRLLERLKDPVLREKMKKDIREGIPGWDNFVDFAGLDGIFVTFVKTEKNQDAIGKNLVELGEMRRKEPLDAAFDLLLEEENVVGMVDFYGTEEHVVRIMTRPEQNVSTDGIMGAKPHPRLYGTFPRILGKYVREEKVMSLETAIYKMTGKPASVLGLKDRGILKEGFFADVVIFDPQTVKDTADYVNPRQYPVGIEYVFVNGKMIVECGQPRPQRAGKVLRFSGR</sequence>
<proteinExistence type="predicted"/>
<reference evidence="2" key="1">
    <citation type="submission" date="2020-10" db="EMBL/GenBank/DDBJ databases">
        <authorList>
            <person name="Kadnikov V."/>
            <person name="Beletsky A.V."/>
            <person name="Mardanov A.V."/>
            <person name="Karnachuk O.V."/>
            <person name="Ravin N.V."/>
        </authorList>
    </citation>
    <scope>NUCLEOTIDE SEQUENCE</scope>
    <source>
        <strain evidence="2">Bu02</strain>
    </source>
</reference>
<protein>
    <submittedName>
        <fullName evidence="2">D-aminoacylase</fullName>
    </submittedName>
</protein>
<dbReference type="InterPro" id="IPR023100">
    <property type="entry name" value="D-aminoacylase_insert_dom_sf"/>
</dbReference>
<dbReference type="SUPFAM" id="SSF51338">
    <property type="entry name" value="Composite domain of metallo-dependent hydrolases"/>
    <property type="match status" value="1"/>
</dbReference>
<dbReference type="KEGG" id="fcz:IMF26_09445"/>
<dbReference type="Pfam" id="PF07969">
    <property type="entry name" value="Amidohydro_3"/>
    <property type="match status" value="2"/>
</dbReference>
<evidence type="ECO:0000259" key="1">
    <source>
        <dbReference type="Pfam" id="PF07969"/>
    </source>
</evidence>
<dbReference type="PANTHER" id="PTHR11647:SF1">
    <property type="entry name" value="COLLAPSIN RESPONSE MEDIATOR PROTEIN"/>
    <property type="match status" value="1"/>
</dbReference>
<feature type="domain" description="Amidohydrolase 3" evidence="1">
    <location>
        <begin position="35"/>
        <end position="270"/>
    </location>
</feature>
<evidence type="ECO:0000313" key="2">
    <source>
        <dbReference type="EMBL" id="QUL99691.1"/>
    </source>
</evidence>
<dbReference type="Gene3D" id="3.30.1490.130">
    <property type="entry name" value="D-aminoacylase. Domain 3"/>
    <property type="match status" value="1"/>
</dbReference>
<reference evidence="2" key="2">
    <citation type="journal article" date="2023" name="Biology">
        <title>Prokaryotic Life Associated with Coal-Fire Gas Vents Revealed by Metagenomics.</title>
        <authorList>
            <person name="Kadnikov V.V."/>
            <person name="Mardanov A.V."/>
            <person name="Beletsky A.V."/>
            <person name="Karnachuk O.V."/>
            <person name="Ravin N.V."/>
        </authorList>
    </citation>
    <scope>NUCLEOTIDE SEQUENCE</scope>
    <source>
        <strain evidence="2">Bu02</strain>
    </source>
</reference>
<dbReference type="InterPro" id="IPR032466">
    <property type="entry name" value="Metal_Hydrolase"/>
</dbReference>
<gene>
    <name evidence="2" type="ORF">IMF26_09445</name>
</gene>
<feature type="domain" description="Amidohydrolase 3" evidence="1">
    <location>
        <begin position="404"/>
        <end position="501"/>
    </location>
</feature>
<dbReference type="Gene3D" id="2.30.40.10">
    <property type="entry name" value="Urease, subunit C, domain 1"/>
    <property type="match status" value="1"/>
</dbReference>
<dbReference type="Gene3D" id="3.20.20.140">
    <property type="entry name" value="Metal-dependent hydrolases"/>
    <property type="match status" value="1"/>
</dbReference>
<dbReference type="CDD" id="cd01297">
    <property type="entry name" value="D-aminoacylase"/>
    <property type="match status" value="1"/>
</dbReference>
<dbReference type="GO" id="GO:0005829">
    <property type="term" value="C:cytosol"/>
    <property type="evidence" value="ECO:0007669"/>
    <property type="project" value="TreeGrafter"/>
</dbReference>
<dbReference type="InterPro" id="IPR013108">
    <property type="entry name" value="Amidohydro_3"/>
</dbReference>